<dbReference type="Gene3D" id="2.40.160.40">
    <property type="entry name" value="monomeric porin ompg"/>
    <property type="match status" value="1"/>
</dbReference>
<sequence>MKITPIVTALLSLGLLSATANAASIDFRHQYNSESKNHSSRVKMGNTFDNNFSVSLEVKFKGEDPTDFMKGLQNNGTEIGLGYTYKLSDQWALQPGMPIEFRDSGTTFKPQLRLTYTPASIDGLSLSGRYRLDVKNGAPDYEKYRHRGTFNAGYKMDQWKFGYEFNYYYADDAQYTLYDNGRTNYDHNVTAHYSMGDWTPWVELGDVSVGKETSKRELRSRVGIAYKF</sequence>
<dbReference type="PANTHER" id="PTHR38105:SF5">
    <property type="entry name" value="OUTER MEMBRANE PROTEIN"/>
    <property type="match status" value="1"/>
</dbReference>
<dbReference type="RefSeq" id="WP_120355395.1">
    <property type="nucleotide sequence ID" value="NZ_RAQO01000006.1"/>
</dbReference>
<keyword evidence="1 2" id="KW-0732">Signal</keyword>
<name>A0A420EBV9_9ALTE</name>
<organism evidence="3 4">
    <name type="scientific">Alginatibacterium sediminis</name>
    <dbReference type="NCBI Taxonomy" id="2164068"/>
    <lineage>
        <taxon>Bacteria</taxon>
        <taxon>Pseudomonadati</taxon>
        <taxon>Pseudomonadota</taxon>
        <taxon>Gammaproteobacteria</taxon>
        <taxon>Alteromonadales</taxon>
        <taxon>Alteromonadaceae</taxon>
        <taxon>Alginatibacterium</taxon>
    </lineage>
</organism>
<evidence type="ECO:0000256" key="1">
    <source>
        <dbReference type="ARBA" id="ARBA00022729"/>
    </source>
</evidence>
<reference evidence="3 4" key="1">
    <citation type="submission" date="2018-09" db="EMBL/GenBank/DDBJ databases">
        <authorList>
            <person name="Wang Z."/>
        </authorList>
    </citation>
    <scope>NUCLEOTIDE SEQUENCE [LARGE SCALE GENOMIC DNA]</scope>
    <source>
        <strain evidence="3 4">ALS 81</strain>
    </source>
</reference>
<keyword evidence="4" id="KW-1185">Reference proteome</keyword>
<evidence type="ECO:0000313" key="4">
    <source>
        <dbReference type="Proteomes" id="UP000286482"/>
    </source>
</evidence>
<dbReference type="PANTHER" id="PTHR38105">
    <property type="entry name" value="OUTER MEMBRANE PROTEIN-RELATED-RELATED"/>
    <property type="match status" value="1"/>
</dbReference>
<dbReference type="GO" id="GO:0015772">
    <property type="term" value="P:oligosaccharide transport"/>
    <property type="evidence" value="ECO:0007669"/>
    <property type="project" value="TreeGrafter"/>
</dbReference>
<dbReference type="InterPro" id="IPR053713">
    <property type="entry name" value="Bact_OM_Channel_sf"/>
</dbReference>
<evidence type="ECO:0000313" key="3">
    <source>
        <dbReference type="EMBL" id="RKF18168.1"/>
    </source>
</evidence>
<dbReference type="GO" id="GO:0015288">
    <property type="term" value="F:porin activity"/>
    <property type="evidence" value="ECO:0007669"/>
    <property type="project" value="TreeGrafter"/>
</dbReference>
<accession>A0A420EBV9</accession>
<gene>
    <name evidence="3" type="ORF">DBZ36_12745</name>
</gene>
<proteinExistence type="predicted"/>
<dbReference type="Pfam" id="PF06178">
    <property type="entry name" value="KdgM"/>
    <property type="match status" value="1"/>
</dbReference>
<dbReference type="Proteomes" id="UP000286482">
    <property type="component" value="Unassembled WGS sequence"/>
</dbReference>
<feature type="signal peptide" evidence="2">
    <location>
        <begin position="1"/>
        <end position="22"/>
    </location>
</feature>
<dbReference type="AlphaFoldDB" id="A0A420EBV9"/>
<dbReference type="InterPro" id="IPR009331">
    <property type="entry name" value="Oligogalacturonate-sp_porin"/>
</dbReference>
<dbReference type="EMBL" id="RAQO01000006">
    <property type="protein sequence ID" value="RKF18168.1"/>
    <property type="molecule type" value="Genomic_DNA"/>
</dbReference>
<comment type="caution">
    <text evidence="3">The sequence shown here is derived from an EMBL/GenBank/DDBJ whole genome shotgun (WGS) entry which is preliminary data.</text>
</comment>
<feature type="chain" id="PRO_5019395601" evidence="2">
    <location>
        <begin position="23"/>
        <end position="228"/>
    </location>
</feature>
<dbReference type="GO" id="GO:0009279">
    <property type="term" value="C:cell outer membrane"/>
    <property type="evidence" value="ECO:0007669"/>
    <property type="project" value="TreeGrafter"/>
</dbReference>
<evidence type="ECO:0000256" key="2">
    <source>
        <dbReference type="SAM" id="SignalP"/>
    </source>
</evidence>
<dbReference type="OrthoDB" id="5817226at2"/>
<protein>
    <submittedName>
        <fullName evidence="3">N-acetylneuraminic acid outer membrane channel protein NanC</fullName>
    </submittedName>
</protein>